<evidence type="ECO:0000313" key="2">
    <source>
        <dbReference type="Proteomes" id="UP000267418"/>
    </source>
</evidence>
<keyword evidence="2" id="KW-1185">Reference proteome</keyword>
<dbReference type="RefSeq" id="WP_126468666.1">
    <property type="nucleotide sequence ID" value="NZ_RXOE01000001.1"/>
</dbReference>
<protein>
    <submittedName>
        <fullName evidence="1">Uncharacterized protein</fullName>
    </submittedName>
</protein>
<comment type="caution">
    <text evidence="1">The sequence shown here is derived from an EMBL/GenBank/DDBJ whole genome shotgun (WGS) entry which is preliminary data.</text>
</comment>
<evidence type="ECO:0000313" key="1">
    <source>
        <dbReference type="EMBL" id="RTQ36705.1"/>
    </source>
</evidence>
<dbReference type="Proteomes" id="UP000267418">
    <property type="component" value="Unassembled WGS sequence"/>
</dbReference>
<reference evidence="1 2" key="1">
    <citation type="submission" date="2018-12" db="EMBL/GenBank/DDBJ databases">
        <title>The genome of Variovorax gossypii DSM 100435.</title>
        <authorList>
            <person name="Gao J."/>
            <person name="Sun J."/>
        </authorList>
    </citation>
    <scope>NUCLEOTIDE SEQUENCE [LARGE SCALE GENOMIC DNA]</scope>
    <source>
        <strain evidence="1 2">DSM 100435</strain>
    </source>
</reference>
<sequence length="152" mass="17067">MFESLHRLLEVQAHVWSDGSLVFDGGKNPLETSDVDAISAFIRHRADLVPKFGRRDDIELPTGSLLQVGADQAKLVLLDMLRDEMRMFAQQRLGEESLATVVDVFFAEFDAPACFANFRGNGWTPVTRHTRDSFFAVVDGGRVGYWLTCDDE</sequence>
<dbReference type="EMBL" id="RXOE01000001">
    <property type="protein sequence ID" value="RTQ36705.1"/>
    <property type="molecule type" value="Genomic_DNA"/>
</dbReference>
<name>A0A3S0HH62_9BURK</name>
<organism evidence="1 2">
    <name type="scientific">Variovorax gossypii</name>
    <dbReference type="NCBI Taxonomy" id="1679495"/>
    <lineage>
        <taxon>Bacteria</taxon>
        <taxon>Pseudomonadati</taxon>
        <taxon>Pseudomonadota</taxon>
        <taxon>Betaproteobacteria</taxon>
        <taxon>Burkholderiales</taxon>
        <taxon>Comamonadaceae</taxon>
        <taxon>Variovorax</taxon>
    </lineage>
</organism>
<accession>A0A3S0HH62</accession>
<gene>
    <name evidence="1" type="ORF">EJP69_02895</name>
</gene>
<proteinExistence type="predicted"/>
<dbReference type="AlphaFoldDB" id="A0A3S0HH62"/>